<dbReference type="InterPro" id="IPR022472">
    <property type="entry name" value="VPLPA-CTERM"/>
</dbReference>
<feature type="signal peptide" evidence="1">
    <location>
        <begin position="1"/>
        <end position="28"/>
    </location>
</feature>
<evidence type="ECO:0000313" key="3">
    <source>
        <dbReference type="EMBL" id="QXL88436.1"/>
    </source>
</evidence>
<gene>
    <name evidence="2" type="ORF">KUL25_02610</name>
    <name evidence="3" type="ORF">KUL25_02615</name>
</gene>
<name>A0A975TWE9_9RHOB</name>
<dbReference type="AlphaFoldDB" id="A0A975TWE9"/>
<proteinExistence type="predicted"/>
<evidence type="ECO:0000313" key="2">
    <source>
        <dbReference type="EMBL" id="MBY4891652.1"/>
    </source>
</evidence>
<keyword evidence="4" id="KW-1185">Reference proteome</keyword>
<dbReference type="RefSeq" id="WP_257891505.1">
    <property type="nucleotide sequence ID" value="NZ_JAIMBW010000001.1"/>
</dbReference>
<protein>
    <submittedName>
        <fullName evidence="3">VPLPA-CTERM sorting domain-containing protein</fullName>
    </submittedName>
</protein>
<organism evidence="3">
    <name type="scientific">Gymnodinialimonas phycosphaerae</name>
    <dbReference type="NCBI Taxonomy" id="2841589"/>
    <lineage>
        <taxon>Bacteria</taxon>
        <taxon>Pseudomonadati</taxon>
        <taxon>Pseudomonadota</taxon>
        <taxon>Alphaproteobacteria</taxon>
        <taxon>Rhodobacterales</taxon>
        <taxon>Paracoccaceae</taxon>
        <taxon>Gymnodinialimonas</taxon>
    </lineage>
</organism>
<dbReference type="NCBIfam" id="TIGR03370">
    <property type="entry name" value="VPLPA-CTERM"/>
    <property type="match status" value="1"/>
</dbReference>
<accession>A0A975TWE9</accession>
<dbReference type="EMBL" id="CP078073">
    <property type="protein sequence ID" value="QXL88436.1"/>
    <property type="molecule type" value="Genomic_DNA"/>
</dbReference>
<dbReference type="Proteomes" id="UP000693972">
    <property type="component" value="Unassembled WGS sequence"/>
</dbReference>
<reference evidence="3 4" key="1">
    <citation type="submission" date="2021-07" db="EMBL/GenBank/DDBJ databases">
        <title>Karlodiniumbacter phycospheric gen. nov., sp. nov., a phycosphere bacterium isolated from karlodinium veneficum.</title>
        <authorList>
            <person name="Peng Y."/>
            <person name="Jiang L."/>
            <person name="Lee J."/>
        </authorList>
    </citation>
    <scope>NUCLEOTIDE SEQUENCE</scope>
    <source>
        <strain evidence="3 4">N5</strain>
    </source>
</reference>
<feature type="chain" id="PRO_5038007482" evidence="1">
    <location>
        <begin position="29"/>
        <end position="259"/>
    </location>
</feature>
<dbReference type="EMBL" id="JAIMBW010000001">
    <property type="protein sequence ID" value="MBY4891652.1"/>
    <property type="molecule type" value="Genomic_DNA"/>
</dbReference>
<keyword evidence="1" id="KW-0732">Signal</keyword>
<evidence type="ECO:0000256" key="1">
    <source>
        <dbReference type="SAM" id="SignalP"/>
    </source>
</evidence>
<sequence>MCITILELPKFTKYTTLATAMVVSFAGAAFSTTVDPTVGTFGDISLVGTTAPKSYFGGAGISTDATNYKVFTDRLGNALLLGLSITPRFSAVTPVNDNDGSFDVELGVVSGFTGWNFSFYTELLEVVRPDLSIGDIEVELLYDRDSAADTDLSDLGVLDLSIFAAPEALISQGSFNLMHGFLSSPFPGVVMPALDSFSPDFGEYSFLIRANDFTPASMEGIGVIADAGPSPVPLPAALPLLLVALGGLGYVGRRPAQGA</sequence>
<evidence type="ECO:0000313" key="4">
    <source>
        <dbReference type="Proteomes" id="UP000693972"/>
    </source>
</evidence>